<name>A0A1M6PHY7_PARC5</name>
<proteinExistence type="predicted"/>
<evidence type="ECO:0000256" key="1">
    <source>
        <dbReference type="SAM" id="Phobius"/>
    </source>
</evidence>
<protein>
    <recommendedName>
        <fullName evidence="4">TadE-like protein</fullName>
    </recommendedName>
</protein>
<evidence type="ECO:0008006" key="4">
    <source>
        <dbReference type="Google" id="ProtNLM"/>
    </source>
</evidence>
<sequence>MIFSMKKQKGSLTVEAAIVLPIFICAILTIGFLTRIVYTHEIIQHGITESANEMASLSYLYYISGVHDIDDTLNSELEEKKKKTQEHINNIFDCYEELKNCVWQVKDITKDIYGDVIKDVASDPKGEIISLLSLMAKEGLDKGKTEIGNMMIRKYIKKYGLTDEKLKSLHIEKLDFSQSSYFNNNQDIDVIVKYKVNIPLPIKLISYIPITQRATVRAWMAGDDSAALVNLDDEDNESQKKDKRVYVSVKGSSYHRFGCYHIFKEIEALDLKDAKKLGLDPCTKCKPPVESKGKYRVYKSNKSCDGKYHKEGCTYLFKDIIEMELEEAVKKYKPCKICKPPCS</sequence>
<organism evidence="2 3">
    <name type="scientific">Paramaledivibacter caminithermalis (strain DSM 15212 / CIP 107654 / DViRD3)</name>
    <name type="common">Clostridium caminithermale</name>
    <dbReference type="NCBI Taxonomy" id="1121301"/>
    <lineage>
        <taxon>Bacteria</taxon>
        <taxon>Bacillati</taxon>
        <taxon>Bacillota</taxon>
        <taxon>Clostridia</taxon>
        <taxon>Peptostreptococcales</taxon>
        <taxon>Caminicellaceae</taxon>
        <taxon>Paramaledivibacter</taxon>
    </lineage>
</organism>
<dbReference type="EMBL" id="FRAG01000024">
    <property type="protein sequence ID" value="SHK07558.1"/>
    <property type="molecule type" value="Genomic_DNA"/>
</dbReference>
<keyword evidence="3" id="KW-1185">Reference proteome</keyword>
<reference evidence="2 3" key="1">
    <citation type="submission" date="2016-11" db="EMBL/GenBank/DDBJ databases">
        <authorList>
            <person name="Jaros S."/>
            <person name="Januszkiewicz K."/>
            <person name="Wedrychowicz H."/>
        </authorList>
    </citation>
    <scope>NUCLEOTIDE SEQUENCE [LARGE SCALE GENOMIC DNA]</scope>
    <source>
        <strain evidence="2 3">DSM 15212</strain>
    </source>
</reference>
<keyword evidence="1" id="KW-0472">Membrane</keyword>
<dbReference type="STRING" id="1121301.SAMN02745912_02168"/>
<accession>A0A1M6PHY7</accession>
<feature type="transmembrane region" description="Helical" evidence="1">
    <location>
        <begin position="12"/>
        <end position="33"/>
    </location>
</feature>
<evidence type="ECO:0000313" key="3">
    <source>
        <dbReference type="Proteomes" id="UP000184465"/>
    </source>
</evidence>
<dbReference type="AlphaFoldDB" id="A0A1M6PHY7"/>
<keyword evidence="1" id="KW-0812">Transmembrane</keyword>
<evidence type="ECO:0000313" key="2">
    <source>
        <dbReference type="EMBL" id="SHK07558.1"/>
    </source>
</evidence>
<gene>
    <name evidence="2" type="ORF">SAMN02745912_02168</name>
</gene>
<keyword evidence="1" id="KW-1133">Transmembrane helix</keyword>
<dbReference type="Proteomes" id="UP000184465">
    <property type="component" value="Unassembled WGS sequence"/>
</dbReference>